<dbReference type="InterPro" id="IPR001173">
    <property type="entry name" value="Glyco_trans_2-like"/>
</dbReference>
<keyword evidence="1" id="KW-0812">Transmembrane</keyword>
<feature type="transmembrane region" description="Helical" evidence="1">
    <location>
        <begin position="252"/>
        <end position="271"/>
    </location>
</feature>
<dbReference type="GO" id="GO:0016757">
    <property type="term" value="F:glycosyltransferase activity"/>
    <property type="evidence" value="ECO:0007669"/>
    <property type="project" value="UniProtKB-KW"/>
</dbReference>
<keyword evidence="3" id="KW-0328">Glycosyltransferase</keyword>
<dbReference type="EC" id="2.4.-.-" evidence="3"/>
<keyword evidence="4" id="KW-1185">Reference proteome</keyword>
<evidence type="ECO:0000259" key="2">
    <source>
        <dbReference type="Pfam" id="PF00535"/>
    </source>
</evidence>
<name>A0ABU3DS58_9FLAO</name>
<dbReference type="InterPro" id="IPR029044">
    <property type="entry name" value="Nucleotide-diphossugar_trans"/>
</dbReference>
<evidence type="ECO:0000313" key="3">
    <source>
        <dbReference type="EMBL" id="MDT0686553.1"/>
    </source>
</evidence>
<proteinExistence type="predicted"/>
<dbReference type="SUPFAM" id="SSF53448">
    <property type="entry name" value="Nucleotide-diphospho-sugar transferases"/>
    <property type="match status" value="1"/>
</dbReference>
<dbReference type="Gene3D" id="3.90.550.10">
    <property type="entry name" value="Spore Coat Polysaccharide Biosynthesis Protein SpsA, Chain A"/>
    <property type="match status" value="1"/>
</dbReference>
<evidence type="ECO:0000256" key="1">
    <source>
        <dbReference type="SAM" id="Phobius"/>
    </source>
</evidence>
<organism evidence="3 4">
    <name type="scientific">Autumnicola psychrophila</name>
    <dbReference type="NCBI Taxonomy" id="3075592"/>
    <lineage>
        <taxon>Bacteria</taxon>
        <taxon>Pseudomonadati</taxon>
        <taxon>Bacteroidota</taxon>
        <taxon>Flavobacteriia</taxon>
        <taxon>Flavobacteriales</taxon>
        <taxon>Flavobacteriaceae</taxon>
        <taxon>Autumnicola</taxon>
    </lineage>
</organism>
<evidence type="ECO:0000313" key="4">
    <source>
        <dbReference type="Proteomes" id="UP001253848"/>
    </source>
</evidence>
<keyword evidence="1" id="KW-0472">Membrane</keyword>
<feature type="domain" description="Glycosyltransferase 2-like" evidence="2">
    <location>
        <begin position="9"/>
        <end position="81"/>
    </location>
</feature>
<dbReference type="RefSeq" id="WP_311499877.1">
    <property type="nucleotide sequence ID" value="NZ_JAVRHN010000006.1"/>
</dbReference>
<keyword evidence="1" id="KW-1133">Transmembrane helix</keyword>
<reference evidence="3 4" key="1">
    <citation type="submission" date="2023-09" db="EMBL/GenBank/DDBJ databases">
        <authorList>
            <person name="Rey-Velasco X."/>
        </authorList>
    </citation>
    <scope>NUCLEOTIDE SEQUENCE [LARGE SCALE GENOMIC DNA]</scope>
    <source>
        <strain evidence="3 4">F225</strain>
    </source>
</reference>
<dbReference type="Proteomes" id="UP001253848">
    <property type="component" value="Unassembled WGS sequence"/>
</dbReference>
<keyword evidence="3" id="KW-0808">Transferase</keyword>
<dbReference type="EMBL" id="JAVRHN010000006">
    <property type="protein sequence ID" value="MDT0686553.1"/>
    <property type="molecule type" value="Genomic_DNA"/>
</dbReference>
<sequence>MDNSKFAAFIVTYERTETLLETISIIRNQSFPPHYLLIVDNSISCNTENALKKYISESFQYYKVGYNSGPAGGSKVGLRKLANLGYDWIYWGDDNNPPRDQNVFQEMFGGIRQKILTAKLGAFGGKGGTFNKWTGRVRSLDNKVLRAMDFASVDFIAGGQTLIVNAEVVRQGIVPDEKLFFSFEDLDFCLKIKAAGYALFVDSKPWLRVRMRDNYRSDNYRWKGSSFGTNFSFPREYYSTRSLLKILYKNHFYIAFLYNLLKAIAKMLLGFRFGWSYGKRIALIQFFAIKDFIFGNYGKQMDL</sequence>
<accession>A0ABU3DS58</accession>
<dbReference type="Pfam" id="PF00535">
    <property type="entry name" value="Glycos_transf_2"/>
    <property type="match status" value="1"/>
</dbReference>
<gene>
    <name evidence="3" type="ORF">RM541_09250</name>
</gene>
<comment type="caution">
    <text evidence="3">The sequence shown here is derived from an EMBL/GenBank/DDBJ whole genome shotgun (WGS) entry which is preliminary data.</text>
</comment>
<protein>
    <submittedName>
        <fullName evidence="3">Glycosyltransferase</fullName>
        <ecNumber evidence="3">2.4.-.-</ecNumber>
    </submittedName>
</protein>